<dbReference type="SUPFAM" id="SSF48371">
    <property type="entry name" value="ARM repeat"/>
    <property type="match status" value="1"/>
</dbReference>
<keyword evidence="7" id="KW-0653">Protein transport</keyword>
<name>A0ABM0JGM1_APLCA</name>
<keyword evidence="5" id="KW-0732">Signal</keyword>
<dbReference type="PANTHER" id="PTHR19316:SF35">
    <property type="entry name" value="NUCLEOTIDE EXCHANGE FACTOR SIL1"/>
    <property type="match status" value="1"/>
</dbReference>
<keyword evidence="6" id="KW-0256">Endoplasmic reticulum</keyword>
<gene>
    <name evidence="11" type="primary">LOC101862783</name>
</gene>
<evidence type="ECO:0000313" key="11">
    <source>
        <dbReference type="RefSeq" id="XP_005093247.1"/>
    </source>
</evidence>
<evidence type="ECO:0000256" key="4">
    <source>
        <dbReference type="ARBA" id="ARBA00022448"/>
    </source>
</evidence>
<keyword evidence="8" id="KW-0811">Translocation</keyword>
<evidence type="ECO:0000256" key="8">
    <source>
        <dbReference type="ARBA" id="ARBA00023010"/>
    </source>
</evidence>
<dbReference type="InterPro" id="IPR011989">
    <property type="entry name" value="ARM-like"/>
</dbReference>
<reference evidence="11" key="1">
    <citation type="submission" date="2025-08" db="UniProtKB">
        <authorList>
            <consortium name="RefSeq"/>
        </authorList>
    </citation>
    <scope>IDENTIFICATION</scope>
</reference>
<sequence length="490" mass="55568">MSIFRKSIQVVAQVLVVFSISQLFMHNLWVSSEQTQQIDKLSAKSDDHAKSALVFVKDTDESDTDEDDGIVSVEDNENDVGESVTEEFVATEEWQEVKKGQKIPPGLHVQMDLQSGKRKARLIGNRKARHRKAKERIKTWDAGEKIGFINTEKKRFTREQLKEALKDFKYKDLESEVKEEKKDKEQKKFRSYDELKKVMQDAKMSVKTEGEIVTELLSRLQNPSLGKEEAVLILTDLEYYLHQIDNARLFSDQGGLNSLRQFLNKSDPDIRAGAAHSLGAALQSNVQVQVAAMDSGLMQQLVTILSVDTSLQVRKKSLFALSTLIRQFPFAQKRFLDIGGLQALADLFVAAKEEKLKIKIVTLLTDLLVEYDFNIQHIQADDSVQSQRSMQYKEIELRKTMSSSGWCSLMTSLLQSLSGHDSVEKLITAMSALANTCKQDFSPARSHLQSLLSQYRQLAQEEKDEGQDDFFTSIYSSLENLVGQIVRDDL</sequence>
<dbReference type="GeneID" id="101862783"/>
<evidence type="ECO:0000256" key="3">
    <source>
        <dbReference type="ARBA" id="ARBA00015352"/>
    </source>
</evidence>
<comment type="subcellular location">
    <subcellularLocation>
        <location evidence="1">Endoplasmic reticulum lumen</location>
    </subcellularLocation>
</comment>
<evidence type="ECO:0000256" key="9">
    <source>
        <dbReference type="ARBA" id="ARBA00023180"/>
    </source>
</evidence>
<dbReference type="PANTHER" id="PTHR19316">
    <property type="entry name" value="PROTEIN FOLDING REGULATOR"/>
    <property type="match status" value="1"/>
</dbReference>
<dbReference type="Gene3D" id="1.25.10.10">
    <property type="entry name" value="Leucine-rich Repeat Variant"/>
    <property type="match status" value="1"/>
</dbReference>
<keyword evidence="9" id="KW-0325">Glycoprotein</keyword>
<dbReference type="Proteomes" id="UP000694888">
    <property type="component" value="Unplaced"/>
</dbReference>
<keyword evidence="10" id="KW-1185">Reference proteome</keyword>
<dbReference type="RefSeq" id="XP_005093247.1">
    <property type="nucleotide sequence ID" value="XM_005093190.3"/>
</dbReference>
<proteinExistence type="inferred from homology"/>
<comment type="similarity">
    <text evidence="2">Belongs to the SIL1 family.</text>
</comment>
<evidence type="ECO:0000256" key="6">
    <source>
        <dbReference type="ARBA" id="ARBA00022824"/>
    </source>
</evidence>
<organism evidence="10 11">
    <name type="scientific">Aplysia californica</name>
    <name type="common">California sea hare</name>
    <dbReference type="NCBI Taxonomy" id="6500"/>
    <lineage>
        <taxon>Eukaryota</taxon>
        <taxon>Metazoa</taxon>
        <taxon>Spiralia</taxon>
        <taxon>Lophotrochozoa</taxon>
        <taxon>Mollusca</taxon>
        <taxon>Gastropoda</taxon>
        <taxon>Heterobranchia</taxon>
        <taxon>Euthyneura</taxon>
        <taxon>Tectipleura</taxon>
        <taxon>Aplysiida</taxon>
        <taxon>Aplysioidea</taxon>
        <taxon>Aplysiidae</taxon>
        <taxon>Aplysia</taxon>
    </lineage>
</organism>
<evidence type="ECO:0000313" key="10">
    <source>
        <dbReference type="Proteomes" id="UP000694888"/>
    </source>
</evidence>
<dbReference type="InterPro" id="IPR016024">
    <property type="entry name" value="ARM-type_fold"/>
</dbReference>
<evidence type="ECO:0000256" key="7">
    <source>
        <dbReference type="ARBA" id="ARBA00022927"/>
    </source>
</evidence>
<evidence type="ECO:0000256" key="1">
    <source>
        <dbReference type="ARBA" id="ARBA00004319"/>
    </source>
</evidence>
<accession>A0ABM0JGM1</accession>
<evidence type="ECO:0000256" key="5">
    <source>
        <dbReference type="ARBA" id="ARBA00022729"/>
    </source>
</evidence>
<evidence type="ECO:0000256" key="2">
    <source>
        <dbReference type="ARBA" id="ARBA00010588"/>
    </source>
</evidence>
<dbReference type="InterPro" id="IPR050693">
    <property type="entry name" value="Hsp70_NEF-Inhibitors"/>
</dbReference>
<keyword evidence="4" id="KW-0813">Transport</keyword>
<protein>
    <recommendedName>
        <fullName evidence="3">Nucleotide exchange factor SIL1</fullName>
    </recommendedName>
</protein>